<dbReference type="OrthoDB" id="10495871at2759"/>
<feature type="region of interest" description="Disordered" evidence="1">
    <location>
        <begin position="108"/>
        <end position="127"/>
    </location>
</feature>
<organism evidence="2 3">
    <name type="scientific">Lophium mytilinum</name>
    <dbReference type="NCBI Taxonomy" id="390894"/>
    <lineage>
        <taxon>Eukaryota</taxon>
        <taxon>Fungi</taxon>
        <taxon>Dikarya</taxon>
        <taxon>Ascomycota</taxon>
        <taxon>Pezizomycotina</taxon>
        <taxon>Dothideomycetes</taxon>
        <taxon>Pleosporomycetidae</taxon>
        <taxon>Mytilinidiales</taxon>
        <taxon>Mytilinidiaceae</taxon>
        <taxon>Lophium</taxon>
    </lineage>
</organism>
<name>A0A6A6QDB7_9PEZI</name>
<dbReference type="EMBL" id="MU004198">
    <property type="protein sequence ID" value="KAF2489990.1"/>
    <property type="molecule type" value="Genomic_DNA"/>
</dbReference>
<accession>A0A6A6QDB7</accession>
<feature type="compositionally biased region" description="Low complexity" evidence="1">
    <location>
        <begin position="265"/>
        <end position="281"/>
    </location>
</feature>
<proteinExistence type="predicted"/>
<feature type="region of interest" description="Disordered" evidence="1">
    <location>
        <begin position="265"/>
        <end position="289"/>
    </location>
</feature>
<evidence type="ECO:0000313" key="2">
    <source>
        <dbReference type="EMBL" id="KAF2489990.1"/>
    </source>
</evidence>
<dbReference type="Proteomes" id="UP000799750">
    <property type="component" value="Unassembled WGS sequence"/>
</dbReference>
<reference evidence="2" key="1">
    <citation type="journal article" date="2020" name="Stud. Mycol.">
        <title>101 Dothideomycetes genomes: a test case for predicting lifestyles and emergence of pathogens.</title>
        <authorList>
            <person name="Haridas S."/>
            <person name="Albert R."/>
            <person name="Binder M."/>
            <person name="Bloem J."/>
            <person name="Labutti K."/>
            <person name="Salamov A."/>
            <person name="Andreopoulos B."/>
            <person name="Baker S."/>
            <person name="Barry K."/>
            <person name="Bills G."/>
            <person name="Bluhm B."/>
            <person name="Cannon C."/>
            <person name="Castanera R."/>
            <person name="Culley D."/>
            <person name="Daum C."/>
            <person name="Ezra D."/>
            <person name="Gonzalez J."/>
            <person name="Henrissat B."/>
            <person name="Kuo A."/>
            <person name="Liang C."/>
            <person name="Lipzen A."/>
            <person name="Lutzoni F."/>
            <person name="Magnuson J."/>
            <person name="Mondo S."/>
            <person name="Nolan M."/>
            <person name="Ohm R."/>
            <person name="Pangilinan J."/>
            <person name="Park H.-J."/>
            <person name="Ramirez L."/>
            <person name="Alfaro M."/>
            <person name="Sun H."/>
            <person name="Tritt A."/>
            <person name="Yoshinaga Y."/>
            <person name="Zwiers L.-H."/>
            <person name="Turgeon B."/>
            <person name="Goodwin S."/>
            <person name="Spatafora J."/>
            <person name="Crous P."/>
            <person name="Grigoriev I."/>
        </authorList>
    </citation>
    <scope>NUCLEOTIDE SEQUENCE</scope>
    <source>
        <strain evidence="2">CBS 269.34</strain>
    </source>
</reference>
<gene>
    <name evidence="2" type="ORF">BU16DRAFT_544332</name>
</gene>
<feature type="compositionally biased region" description="Polar residues" evidence="1">
    <location>
        <begin position="111"/>
        <end position="127"/>
    </location>
</feature>
<keyword evidence="3" id="KW-1185">Reference proteome</keyword>
<dbReference type="AlphaFoldDB" id="A0A6A6QDB7"/>
<evidence type="ECO:0000313" key="3">
    <source>
        <dbReference type="Proteomes" id="UP000799750"/>
    </source>
</evidence>
<protein>
    <submittedName>
        <fullName evidence="2">Uncharacterized protein</fullName>
    </submittedName>
</protein>
<sequence length="691" mass="76401">MITLPAIAAQRSCMVHREPNFLTFKPSFDCVRTSPDAVRRRVACRGPNAPYMVEHTANRVRDSGQLEMEQDLLNFRQLLRTKLSTLTYLIHDTYSPIHPFNVVRTKGRLASKSSPTTSHGRPQRVSAMNDNTSADAMAETSEAQGNQKAINATDWELVRSGEQYTRAHPNNKLSKEQNLLVCDPENWREVIGLIVADGMKAEEHAVNNIPLNTGRLDVGRYILRPGLEVQQLLPATVDAQRSSAEVIPNAPEHISHDPRDAVQSALQQLSNSAQQQAPSTSTEEEVPTPTMLAFIRQGTGNKKSRRELVTTLDLDAVNVAKALLAHPFNKESLQQVLQDLMAGDATVLTGYKARLQQVIEYAPHLQRRSTICLILMFFSQNDMVERIKEAGSPISINAIKGRVRTYLTSITPRADFPTQWNILLKLSDNIRTRISVPGTPAPFDLVLHSSAEEILDAPTSPNAGPSTENTGIQGAALAPPPRIPQARLILQIIEYGLSIHEHMTESVPEAYSDGGIGHYITTNGPESPQRAIVNIMLGRTTGAGAEPRETMLAFVPSGHAQSNAMTEQVSIPFLASHLAEARKNHPFDMPKEQLADTLGAISLNRYTIRRYRDQTIPILRYAPHLHKDATLLLLLFFHSEQDIIDANHHLGNTITIEDVTRRVDQALRNALGGVDASKKATFRLLALERPG</sequence>
<evidence type="ECO:0000256" key="1">
    <source>
        <dbReference type="SAM" id="MobiDB-lite"/>
    </source>
</evidence>